<dbReference type="AlphaFoldDB" id="A0A542ZEB9"/>
<accession>A0A542ZEB9</accession>
<keyword evidence="1" id="KW-0732">Signal</keyword>
<organism evidence="2 3">
    <name type="scientific">Rarobacter faecitabidus</name>
    <dbReference type="NCBI Taxonomy" id="13243"/>
    <lineage>
        <taxon>Bacteria</taxon>
        <taxon>Bacillati</taxon>
        <taxon>Actinomycetota</taxon>
        <taxon>Actinomycetes</taxon>
        <taxon>Micrococcales</taxon>
        <taxon>Rarobacteraceae</taxon>
        <taxon>Rarobacter</taxon>
    </lineage>
</organism>
<dbReference type="Proteomes" id="UP000315389">
    <property type="component" value="Unassembled WGS sequence"/>
</dbReference>
<dbReference type="EMBL" id="VFOS01000003">
    <property type="protein sequence ID" value="TQL58629.1"/>
    <property type="molecule type" value="Genomic_DNA"/>
</dbReference>
<evidence type="ECO:0000313" key="3">
    <source>
        <dbReference type="Proteomes" id="UP000315389"/>
    </source>
</evidence>
<feature type="chain" id="PRO_5022164481" description="Ig-like domain-containing protein" evidence="1">
    <location>
        <begin position="33"/>
        <end position="639"/>
    </location>
</feature>
<feature type="signal peptide" evidence="1">
    <location>
        <begin position="1"/>
        <end position="32"/>
    </location>
</feature>
<name>A0A542ZEB9_RARFA</name>
<comment type="caution">
    <text evidence="2">The sequence shown here is derived from an EMBL/GenBank/DDBJ whole genome shotgun (WGS) entry which is preliminary data.</text>
</comment>
<dbReference type="RefSeq" id="WP_142121693.1">
    <property type="nucleotide sequence ID" value="NZ_BAAASV010000002.1"/>
</dbReference>
<dbReference type="Gene3D" id="2.60.40.2700">
    <property type="match status" value="1"/>
</dbReference>
<dbReference type="OrthoDB" id="9762066at2"/>
<reference evidence="2 3" key="1">
    <citation type="submission" date="2019-06" db="EMBL/GenBank/DDBJ databases">
        <title>Sequencing the genomes of 1000 actinobacteria strains.</title>
        <authorList>
            <person name="Klenk H.-P."/>
        </authorList>
    </citation>
    <scope>NUCLEOTIDE SEQUENCE [LARGE SCALE GENOMIC DNA]</scope>
    <source>
        <strain evidence="2 3">DSM 4813</strain>
    </source>
</reference>
<evidence type="ECO:0000256" key="1">
    <source>
        <dbReference type="SAM" id="SignalP"/>
    </source>
</evidence>
<keyword evidence="3" id="KW-1185">Reference proteome</keyword>
<gene>
    <name evidence="2" type="ORF">FB461_2047</name>
</gene>
<protein>
    <recommendedName>
        <fullName evidence="4">Ig-like domain-containing protein</fullName>
    </recommendedName>
</protein>
<proteinExistence type="predicted"/>
<sequence>MKLTNGARPRTIALGLVLTLAAALTLAAPAGATPGTGQTKTISGVLRNIDGTPAAGAPITYDNHVCGTRASISGTADDSASVLTSATGTFSFPAYAGQCYSITSAEPLLAGGKALIATSYAAGTSGLAFTKLDSITANIKVTGVGAGATVVVVIRVEGPYGDTWYPLGSTTTDASGSVSAGLMKGIRYAVVLSSIDDYYSQFIGTGLMPPSFNGGPGSFTAPSTGASFTQTVTPRKSTPVTVSLTGFDVGATVSGNSFSAPAYSASVTSVTPNSVTLRGLPPGPTQVVASGQFVGNPVFGASPIIQVGDNSASPRGAAISGSALADDLSGNIILTTTGDRRIGGKVTAHATLIGAAAQLQDLPGTKVTYSWFGMNILLGGLGLSPLGSGQTLTIPAELAQFNALIVVAHVESPGQRGRTQLGYAWISPLVGASAPTDVIAQGVVTNLGAGFPPVPQVAPRIAGSAVAGKTLTAAPGAWTDSPSAFTYRWLRGASPIAGATGKTYKASAADVGKAISVQVTPVKAGHAIVAFTSAPTGKVAKAAASVSAKLAKKSVKTGKKAIITVKITAAGLKPGGKVTVKFGKKKVTKKLGKKGTVKITSPKLKKGKVKVAISYAGDKATKAAKLAAKKAKKLTITVK</sequence>
<evidence type="ECO:0008006" key="4">
    <source>
        <dbReference type="Google" id="ProtNLM"/>
    </source>
</evidence>
<evidence type="ECO:0000313" key="2">
    <source>
        <dbReference type="EMBL" id="TQL58629.1"/>
    </source>
</evidence>